<keyword evidence="2 6" id="KW-0489">Methyltransferase</keyword>
<dbReference type="GO" id="GO:0008168">
    <property type="term" value="F:methyltransferase activity"/>
    <property type="evidence" value="ECO:0007669"/>
    <property type="project" value="UniProtKB-KW"/>
</dbReference>
<evidence type="ECO:0000259" key="8">
    <source>
        <dbReference type="PROSITE" id="PS51686"/>
    </source>
</evidence>
<dbReference type="InterPro" id="IPR001678">
    <property type="entry name" value="MeTrfase_RsmB-F_NOP2_dom"/>
</dbReference>
<dbReference type="InterPro" id="IPR049560">
    <property type="entry name" value="MeTrfase_RsmB-F_NOP2_cat"/>
</dbReference>
<evidence type="ECO:0000256" key="3">
    <source>
        <dbReference type="ARBA" id="ARBA00022679"/>
    </source>
</evidence>
<reference evidence="9 10" key="1">
    <citation type="submission" date="2024-02" db="EMBL/GenBank/DDBJ databases">
        <title>New thermophilic sulfur-oxidizing bacteria from a hot springs of the Uzon caldera (Kamchatka, Russia).</title>
        <authorList>
            <person name="Dukat A.M."/>
            <person name="Elcheninov A.G."/>
            <person name="Frolov E.N."/>
        </authorList>
    </citation>
    <scope>NUCLEOTIDE SEQUENCE [LARGE SCALE GENOMIC DNA]</scope>
    <source>
        <strain evidence="9 10">AK1</strain>
    </source>
</reference>
<gene>
    <name evidence="9" type="ORF">V6E02_08015</name>
</gene>
<dbReference type="CDD" id="cd02440">
    <property type="entry name" value="AdoMet_MTases"/>
    <property type="match status" value="1"/>
</dbReference>
<dbReference type="InterPro" id="IPR029063">
    <property type="entry name" value="SAM-dependent_MTases_sf"/>
</dbReference>
<accession>A0ABV0EER8</accession>
<feature type="compositionally biased region" description="Basic and acidic residues" evidence="7">
    <location>
        <begin position="14"/>
        <end position="25"/>
    </location>
</feature>
<keyword evidence="3 6" id="KW-0808">Transferase</keyword>
<feature type="region of interest" description="Disordered" evidence="7">
    <location>
        <begin position="1"/>
        <end position="26"/>
    </location>
</feature>
<evidence type="ECO:0000256" key="5">
    <source>
        <dbReference type="ARBA" id="ARBA00022884"/>
    </source>
</evidence>
<dbReference type="Gene3D" id="3.40.50.150">
    <property type="entry name" value="Vaccinia Virus protein VP39"/>
    <property type="match status" value="1"/>
</dbReference>
<keyword evidence="5 6" id="KW-0694">RNA-binding</keyword>
<evidence type="ECO:0000313" key="9">
    <source>
        <dbReference type="EMBL" id="MEO1767155.1"/>
    </source>
</evidence>
<dbReference type="GO" id="GO:0032259">
    <property type="term" value="P:methylation"/>
    <property type="evidence" value="ECO:0007669"/>
    <property type="project" value="UniProtKB-KW"/>
</dbReference>
<feature type="binding site" evidence="6">
    <location>
        <position position="324"/>
    </location>
    <ligand>
        <name>S-adenosyl-L-methionine</name>
        <dbReference type="ChEBI" id="CHEBI:59789"/>
    </ligand>
</feature>
<dbReference type="SUPFAM" id="SSF53335">
    <property type="entry name" value="S-adenosyl-L-methionine-dependent methyltransferases"/>
    <property type="match status" value="1"/>
</dbReference>
<dbReference type="Pfam" id="PF22458">
    <property type="entry name" value="RsmF-B_ferredox"/>
    <property type="match status" value="1"/>
</dbReference>
<keyword evidence="4 6" id="KW-0949">S-adenosyl-L-methionine</keyword>
<name>A0ABV0EER8_9BURK</name>
<evidence type="ECO:0000313" key="10">
    <source>
        <dbReference type="Proteomes" id="UP001482231"/>
    </source>
</evidence>
<feature type="compositionally biased region" description="Basic residues" evidence="7">
    <location>
        <begin position="1"/>
        <end position="13"/>
    </location>
</feature>
<dbReference type="PROSITE" id="PS01153">
    <property type="entry name" value="NOL1_NOP2_SUN"/>
    <property type="match status" value="1"/>
</dbReference>
<evidence type="ECO:0000256" key="6">
    <source>
        <dbReference type="PROSITE-ProRule" id="PRU01023"/>
    </source>
</evidence>
<dbReference type="EMBL" id="JBAJEX010000005">
    <property type="protein sequence ID" value="MEO1767155.1"/>
    <property type="molecule type" value="Genomic_DNA"/>
</dbReference>
<comment type="caution">
    <text evidence="9">The sequence shown here is derived from an EMBL/GenBank/DDBJ whole genome shotgun (WGS) entry which is preliminary data.</text>
</comment>
<dbReference type="InterPro" id="IPR018314">
    <property type="entry name" value="RsmB/NOL1/NOP2-like_CS"/>
</dbReference>
<keyword evidence="10" id="KW-1185">Reference proteome</keyword>
<organism evidence="9 10">
    <name type="scientific">Thiobacter aerophilum</name>
    <dbReference type="NCBI Taxonomy" id="3121275"/>
    <lineage>
        <taxon>Bacteria</taxon>
        <taxon>Pseudomonadati</taxon>
        <taxon>Pseudomonadota</taxon>
        <taxon>Betaproteobacteria</taxon>
        <taxon>Burkholderiales</taxon>
        <taxon>Thiobacteraceae</taxon>
        <taxon>Thiobacter</taxon>
    </lineage>
</organism>
<dbReference type="InterPro" id="IPR023267">
    <property type="entry name" value="RCMT"/>
</dbReference>
<dbReference type="PROSITE" id="PS51686">
    <property type="entry name" value="SAM_MT_RSMB_NOP"/>
    <property type="match status" value="1"/>
</dbReference>
<dbReference type="Pfam" id="PF01189">
    <property type="entry name" value="Methyltr_RsmB-F"/>
    <property type="match status" value="1"/>
</dbReference>
<sequence>MTLRRASSRRGAPHAREVASDEAKRPTPGQLAHVAMLLAEVLAFTQPADVLLSRYFRTHPGLGARDRHVIAETVFGILRHLRFLEYMSGSRAPRPLLLAYFHRIQGMSLRGLAPLLNAGEAEQVAAMRAGSSEQAPLAVRADLPDWVVERLRTVLDEATILALGRAMQQPAPLDLRVNTLKASREDVRARLAAQGLAVTPTPFSPVGLRLVGKPAIQHHPLFTAGVIEVQDEGSQLTGFLLAPTRHERVADFCAGAGGKTLLLGALMHSQGRLYAFDVSAARLAKLRPRLARSGLSNVYPQLITDERDARLKRLTGKFDRVLVDAPCSGLGTLRRNPDLKWRQTPDSVAELTAKQARILAAASRLLKPAGRLVYATCSILPEENESIVENFLAQHPEFQLIPANQVLARQHIALDTGAYLELSPALHATDGFFAAVLERTP</sequence>
<evidence type="ECO:0000256" key="4">
    <source>
        <dbReference type="ARBA" id="ARBA00022691"/>
    </source>
</evidence>
<dbReference type="Gene3D" id="3.30.70.1170">
    <property type="entry name" value="Sun protein, domain 3"/>
    <property type="match status" value="1"/>
</dbReference>
<evidence type="ECO:0000256" key="2">
    <source>
        <dbReference type="ARBA" id="ARBA00022603"/>
    </source>
</evidence>
<proteinExistence type="inferred from homology"/>
<dbReference type="EC" id="2.1.1.-" evidence="9"/>
<protein>
    <submittedName>
        <fullName evidence="9">RsmB/NOP family class I SAM-dependent RNA methyltransferase</fullName>
        <ecNumber evidence="9">2.1.1.-</ecNumber>
    </submittedName>
</protein>
<dbReference type="PANTHER" id="PTHR22807:SF53">
    <property type="entry name" value="RIBOSOMAL RNA SMALL SUBUNIT METHYLTRANSFERASE B-RELATED"/>
    <property type="match status" value="1"/>
</dbReference>
<evidence type="ECO:0000256" key="7">
    <source>
        <dbReference type="SAM" id="MobiDB-lite"/>
    </source>
</evidence>
<evidence type="ECO:0000256" key="1">
    <source>
        <dbReference type="ARBA" id="ARBA00007494"/>
    </source>
</evidence>
<dbReference type="PRINTS" id="PR02008">
    <property type="entry name" value="RCMTFAMILY"/>
</dbReference>
<dbReference type="PANTHER" id="PTHR22807">
    <property type="entry name" value="NOP2 YEAST -RELATED NOL1/NOP2/FMU SUN DOMAIN-CONTAINING"/>
    <property type="match status" value="1"/>
</dbReference>
<dbReference type="Proteomes" id="UP001482231">
    <property type="component" value="Unassembled WGS sequence"/>
</dbReference>
<feature type="active site" description="Nucleophile" evidence="6">
    <location>
        <position position="377"/>
    </location>
</feature>
<feature type="domain" description="SAM-dependent MTase RsmB/NOP-type" evidence="8">
    <location>
        <begin position="163"/>
        <end position="440"/>
    </location>
</feature>
<comment type="caution">
    <text evidence="6">Lacks conserved residue(s) required for the propagation of feature annotation.</text>
</comment>
<comment type="similarity">
    <text evidence="1 6">Belongs to the class I-like SAM-binding methyltransferase superfamily. RsmB/NOP family.</text>
</comment>
<dbReference type="InterPro" id="IPR054728">
    <property type="entry name" value="RsmB-like_ferredoxin"/>
</dbReference>
<feature type="binding site" evidence="6">
    <location>
        <position position="305"/>
    </location>
    <ligand>
        <name>S-adenosyl-L-methionine</name>
        <dbReference type="ChEBI" id="CHEBI:59789"/>
    </ligand>
</feature>
<feature type="binding site" evidence="6">
    <location>
        <position position="277"/>
    </location>
    <ligand>
        <name>S-adenosyl-L-methionine</name>
        <dbReference type="ChEBI" id="CHEBI:59789"/>
    </ligand>
</feature>